<dbReference type="SUPFAM" id="SSF56712">
    <property type="entry name" value="Prokaryotic type I DNA topoisomerase"/>
    <property type="match status" value="1"/>
</dbReference>
<evidence type="ECO:0000313" key="18">
    <source>
        <dbReference type="Proteomes" id="UP001334084"/>
    </source>
</evidence>
<dbReference type="GO" id="GO:0003917">
    <property type="term" value="F:DNA topoisomerase type I (single strand cut, ATP-independent) activity"/>
    <property type="evidence" value="ECO:0007669"/>
    <property type="project" value="UniProtKB-EC"/>
</dbReference>
<dbReference type="Pfam" id="PF06839">
    <property type="entry name" value="Zn_ribbon_GRF"/>
    <property type="match status" value="1"/>
</dbReference>
<dbReference type="InterPro" id="IPR010666">
    <property type="entry name" value="Znf_GRF"/>
</dbReference>
<evidence type="ECO:0000256" key="3">
    <source>
        <dbReference type="ARBA" id="ARBA00009446"/>
    </source>
</evidence>
<dbReference type="PROSITE" id="PS51999">
    <property type="entry name" value="ZF_GRF"/>
    <property type="match status" value="1"/>
</dbReference>
<dbReference type="PROSITE" id="PS50880">
    <property type="entry name" value="TOPRIM"/>
    <property type="match status" value="1"/>
</dbReference>
<dbReference type="GeneID" id="90541132"/>
<comment type="catalytic activity">
    <reaction evidence="1 12">
        <text>ATP-independent breakage of single-stranded DNA, followed by passage and rejoining.</text>
        <dbReference type="EC" id="5.6.2.1"/>
    </reaction>
</comment>
<dbReference type="InterPro" id="IPR034144">
    <property type="entry name" value="TOPRIM_TopoIII"/>
</dbReference>
<dbReference type="GO" id="GO:0008270">
    <property type="term" value="F:zinc ion binding"/>
    <property type="evidence" value="ECO:0007669"/>
    <property type="project" value="UniProtKB-KW"/>
</dbReference>
<evidence type="ECO:0000256" key="13">
    <source>
        <dbReference type="SAM" id="MobiDB-lite"/>
    </source>
</evidence>
<gene>
    <name evidence="17" type="ORF">VNE69_04142</name>
</gene>
<keyword evidence="8 12" id="KW-0799">Topoisomerase</keyword>
<dbReference type="CDD" id="cd03362">
    <property type="entry name" value="TOPRIM_TopoIA_TopoIII"/>
    <property type="match status" value="1"/>
</dbReference>
<organism evidence="17 18">
    <name type="scientific">Vairimorpha necatrix</name>
    <dbReference type="NCBI Taxonomy" id="6039"/>
    <lineage>
        <taxon>Eukaryota</taxon>
        <taxon>Fungi</taxon>
        <taxon>Fungi incertae sedis</taxon>
        <taxon>Microsporidia</taxon>
        <taxon>Nosematidae</taxon>
        <taxon>Vairimorpha</taxon>
    </lineage>
</organism>
<keyword evidence="18" id="KW-1185">Reference proteome</keyword>
<reference evidence="17" key="1">
    <citation type="journal article" date="2024" name="BMC Genomics">
        <title>Functional annotation of a divergent genome using sequence and structure-based similarity.</title>
        <authorList>
            <person name="Svedberg D."/>
            <person name="Winiger R.R."/>
            <person name="Berg A."/>
            <person name="Sharma H."/>
            <person name="Tellgren-Roth C."/>
            <person name="Debrunner-Vossbrinck B.A."/>
            <person name="Vossbrinck C.R."/>
            <person name="Barandun J."/>
        </authorList>
    </citation>
    <scope>NUCLEOTIDE SEQUENCE</scope>
    <source>
        <strain evidence="17">Illinois isolate</strain>
    </source>
</reference>
<dbReference type="PRINTS" id="PR00417">
    <property type="entry name" value="PRTPISMRASEI"/>
</dbReference>
<dbReference type="PANTHER" id="PTHR11390">
    <property type="entry name" value="PROKARYOTIC DNA TOPOISOMERASE"/>
    <property type="match status" value="1"/>
</dbReference>
<evidence type="ECO:0000256" key="5">
    <source>
        <dbReference type="ARBA" id="ARBA00022723"/>
    </source>
</evidence>
<dbReference type="FunFam" id="3.40.50.140:FF:000005">
    <property type="entry name" value="DNA topoisomerase"/>
    <property type="match status" value="1"/>
</dbReference>
<dbReference type="GO" id="GO:0031422">
    <property type="term" value="C:RecQ family helicase-topoisomerase III complex"/>
    <property type="evidence" value="ECO:0007669"/>
    <property type="project" value="TreeGrafter"/>
</dbReference>
<keyword evidence="9 12" id="KW-0238">DNA-binding</keyword>
<dbReference type="EC" id="5.6.2.1" evidence="4 12"/>
<evidence type="ECO:0000256" key="11">
    <source>
        <dbReference type="PROSITE-ProRule" id="PRU01343"/>
    </source>
</evidence>
<dbReference type="PANTHER" id="PTHR11390:SF21">
    <property type="entry name" value="DNA TOPOISOMERASE 3-ALPHA"/>
    <property type="match status" value="1"/>
</dbReference>
<dbReference type="InterPro" id="IPR013824">
    <property type="entry name" value="Topo_IA_cen_sub1"/>
</dbReference>
<feature type="compositionally biased region" description="Basic and acidic residues" evidence="13">
    <location>
        <begin position="596"/>
        <end position="643"/>
    </location>
</feature>
<dbReference type="FunFam" id="1.10.290.10:FF:000003">
    <property type="entry name" value="DNA topoisomerase"/>
    <property type="match status" value="1"/>
</dbReference>
<evidence type="ECO:0000313" key="17">
    <source>
        <dbReference type="EMBL" id="WUR03316.1"/>
    </source>
</evidence>
<dbReference type="Gene3D" id="3.40.50.140">
    <property type="match status" value="1"/>
</dbReference>
<evidence type="ECO:0000259" key="16">
    <source>
        <dbReference type="PROSITE" id="PS52039"/>
    </source>
</evidence>
<dbReference type="KEGG" id="vnx:VNE69_04142"/>
<dbReference type="SMART" id="SM00437">
    <property type="entry name" value="TOP1Ac"/>
    <property type="match status" value="1"/>
</dbReference>
<dbReference type="SMART" id="SM00436">
    <property type="entry name" value="TOP1Bc"/>
    <property type="match status" value="1"/>
</dbReference>
<feature type="region of interest" description="Disordered" evidence="13">
    <location>
        <begin position="596"/>
        <end position="653"/>
    </location>
</feature>
<dbReference type="InterPro" id="IPR013825">
    <property type="entry name" value="Topo_IA_cen_sub2"/>
</dbReference>
<evidence type="ECO:0000256" key="8">
    <source>
        <dbReference type="ARBA" id="ARBA00023029"/>
    </source>
</evidence>
<dbReference type="CDD" id="cd00186">
    <property type="entry name" value="TOP1Ac"/>
    <property type="match status" value="1"/>
</dbReference>
<evidence type="ECO:0000259" key="15">
    <source>
        <dbReference type="PROSITE" id="PS51999"/>
    </source>
</evidence>
<protein>
    <recommendedName>
        <fullName evidence="4 12">DNA topoisomerase</fullName>
        <ecNumber evidence="4 12">5.6.2.1</ecNumber>
    </recommendedName>
</protein>
<keyword evidence="7" id="KW-0862">Zinc</keyword>
<comment type="similarity">
    <text evidence="3 12">Belongs to the type IA topoisomerase family.</text>
</comment>
<comment type="function">
    <text evidence="12">Introduces a single-strand break via transesterification at a target site in duplex DNA. Releases the supercoiling and torsional tension of DNA introduced during the DNA replication and transcription by transiently cleaving and rejoining one strand of the DNA duplex. The scissile phosphodiester is attacked by the catalytic tyrosine of the enzyme, resulting in the formation of a DNA-(5'-phosphotyrosyl)-enzyme intermediate and the expulsion of a 3'-OH DNA strand.</text>
</comment>
<evidence type="ECO:0000256" key="7">
    <source>
        <dbReference type="ARBA" id="ARBA00022833"/>
    </source>
</evidence>
<keyword evidence="5" id="KW-0479">Metal-binding</keyword>
<dbReference type="InterPro" id="IPR023405">
    <property type="entry name" value="Topo_IA_core_domain"/>
</dbReference>
<dbReference type="Gene3D" id="1.10.460.10">
    <property type="entry name" value="Topoisomerase I, domain 2"/>
    <property type="match status" value="1"/>
</dbReference>
<dbReference type="EMBL" id="CP142729">
    <property type="protein sequence ID" value="WUR03316.1"/>
    <property type="molecule type" value="Genomic_DNA"/>
</dbReference>
<evidence type="ECO:0000256" key="4">
    <source>
        <dbReference type="ARBA" id="ARBA00012891"/>
    </source>
</evidence>
<dbReference type="GO" id="GO:0006281">
    <property type="term" value="P:DNA repair"/>
    <property type="evidence" value="ECO:0007669"/>
    <property type="project" value="TreeGrafter"/>
</dbReference>
<accession>A0AAX4JBS9</accession>
<evidence type="ECO:0000259" key="14">
    <source>
        <dbReference type="PROSITE" id="PS50880"/>
    </source>
</evidence>
<name>A0AAX4JBS9_9MICR</name>
<dbReference type="InterPro" id="IPR000380">
    <property type="entry name" value="Topo_IA"/>
</dbReference>
<keyword evidence="10 12" id="KW-0413">Isomerase</keyword>
<feature type="domain" description="Topo IA-type catalytic" evidence="16">
    <location>
        <begin position="157"/>
        <end position="567"/>
    </location>
</feature>
<dbReference type="GO" id="GO:0006265">
    <property type="term" value="P:DNA topological change"/>
    <property type="evidence" value="ECO:0007669"/>
    <property type="project" value="InterPro"/>
</dbReference>
<dbReference type="RefSeq" id="XP_065329461.1">
    <property type="nucleotide sequence ID" value="XM_065473389.1"/>
</dbReference>
<dbReference type="InterPro" id="IPR003602">
    <property type="entry name" value="Topo_IA_DNA-bd_dom"/>
</dbReference>
<dbReference type="AlphaFoldDB" id="A0AAX4JBS9"/>
<dbReference type="SMART" id="SM00493">
    <property type="entry name" value="TOPRIM"/>
    <property type="match status" value="1"/>
</dbReference>
<comment type="cofactor">
    <cofactor evidence="2">
        <name>Mg(2+)</name>
        <dbReference type="ChEBI" id="CHEBI:18420"/>
    </cofactor>
</comment>
<dbReference type="Pfam" id="PF01751">
    <property type="entry name" value="Toprim"/>
    <property type="match status" value="1"/>
</dbReference>
<keyword evidence="6 11" id="KW-0863">Zinc-finger</keyword>
<dbReference type="InterPro" id="IPR013826">
    <property type="entry name" value="Topo_IA_cen_sub3"/>
</dbReference>
<evidence type="ECO:0000256" key="9">
    <source>
        <dbReference type="ARBA" id="ARBA00023125"/>
    </source>
</evidence>
<dbReference type="Pfam" id="PF01131">
    <property type="entry name" value="Topoisom_bac"/>
    <property type="match status" value="1"/>
</dbReference>
<dbReference type="InterPro" id="IPR003601">
    <property type="entry name" value="Topo_IA_2"/>
</dbReference>
<dbReference type="InterPro" id="IPR013497">
    <property type="entry name" value="Topo_IA_cen"/>
</dbReference>
<dbReference type="GO" id="GO:0006310">
    <property type="term" value="P:DNA recombination"/>
    <property type="evidence" value="ECO:0007669"/>
    <property type="project" value="TreeGrafter"/>
</dbReference>
<feature type="domain" description="GRF-type" evidence="15">
    <location>
        <begin position="698"/>
        <end position="738"/>
    </location>
</feature>
<feature type="domain" description="Toprim" evidence="14">
    <location>
        <begin position="2"/>
        <end position="142"/>
    </location>
</feature>
<evidence type="ECO:0000256" key="12">
    <source>
        <dbReference type="RuleBase" id="RU362092"/>
    </source>
</evidence>
<dbReference type="Proteomes" id="UP001334084">
    <property type="component" value="Chromosome 4"/>
</dbReference>
<proteinExistence type="inferred from homology"/>
<dbReference type="PROSITE" id="PS52039">
    <property type="entry name" value="TOPO_IA_2"/>
    <property type="match status" value="1"/>
</dbReference>
<dbReference type="GO" id="GO:0003677">
    <property type="term" value="F:DNA binding"/>
    <property type="evidence" value="ECO:0007669"/>
    <property type="project" value="UniProtKB-KW"/>
</dbReference>
<evidence type="ECO:0000256" key="2">
    <source>
        <dbReference type="ARBA" id="ARBA00001946"/>
    </source>
</evidence>
<dbReference type="GO" id="GO:0005634">
    <property type="term" value="C:nucleus"/>
    <property type="evidence" value="ECO:0007669"/>
    <property type="project" value="TreeGrafter"/>
</dbReference>
<evidence type="ECO:0000256" key="1">
    <source>
        <dbReference type="ARBA" id="ARBA00000213"/>
    </source>
</evidence>
<dbReference type="Gene3D" id="2.70.20.10">
    <property type="entry name" value="Topoisomerase I, domain 3"/>
    <property type="match status" value="1"/>
</dbReference>
<sequence length="740" mass="86145">MLILNIAEKPSVAKSISKILSQNISTQRGRHKYCPNNFFKYNDDNFIFTSVLGHIYSINFHQKYIWESIDPKTLFYEPIIKNVQEEFLDLKKNIEEQALKSDKVIIWTDCDREGEHIALQISNIIKAKKNIEIKRARFSGIIRNDIINALNNLVDINIKEADAVDCRMEMDLRIGSSFTILQTLALKNLFSSKRVISFGPCQIPTLGFVVERYLQIEKFKEETFYSLELKTKNDIWSWKRGEIFDKNCVTLFHRMLSDKVPVVVKKEVKNVTKLKPFPLRTVEFQKLCSSIFKISSHKLMSIAESLYNKGYISYPRTETDSFDKKFNFREILHKIATDNEYSEVVDFIKENMKLPRSGKNNDMAHSPIYPLKGGNDLSGLDKSIYNFIVRRFLGGLCDDAKGLETYYELIIDKEIFYIKGLKVTERNFLDIYTFDKWNNKEIGEYEINKEIFNYDFNIITGKTTPPSFLTESDLITLMDNNGIGTDATIHEHIQKIQERLYATKVNNFIIPEKLGIGLIKGYNELNLSFSKPFLRKDLEMSLENICNGQTSKNSVLKKEVLLYSNLYSTLSGQIDKLKQIVEDNLNKENIILDKRSDNNNEGFTDNKKDNDNKKGNANKKDLKKKDLKKDNDNKKAYDKENKAPNKNPESSKFSNKDDIKFCLCRQPCQYSPMENVIKYKCGSIPVKCNFYFTEEIKCKCNFAPKILMSFTENNKNRKFFKCKKSYKPCNFFKWAESKTE</sequence>
<evidence type="ECO:0000256" key="6">
    <source>
        <dbReference type="ARBA" id="ARBA00022771"/>
    </source>
</evidence>
<evidence type="ECO:0000256" key="10">
    <source>
        <dbReference type="ARBA" id="ARBA00023235"/>
    </source>
</evidence>
<dbReference type="InterPro" id="IPR006171">
    <property type="entry name" value="TOPRIM_dom"/>
</dbReference>
<dbReference type="Gene3D" id="1.10.290.10">
    <property type="entry name" value="Topoisomerase I, domain 4"/>
    <property type="match status" value="1"/>
</dbReference>